<dbReference type="AlphaFoldDB" id="A0A4Y8M2M9"/>
<dbReference type="OrthoDB" id="9796461at2"/>
<feature type="transmembrane region" description="Helical" evidence="3">
    <location>
        <begin position="190"/>
        <end position="210"/>
    </location>
</feature>
<feature type="transmembrane region" description="Helical" evidence="3">
    <location>
        <begin position="245"/>
        <end position="274"/>
    </location>
</feature>
<reference evidence="5 6" key="1">
    <citation type="submission" date="2019-03" db="EMBL/GenBank/DDBJ databases">
        <title>Cohnella endophytica sp. nov., a novel endophytic bacterium isolated from bark of Sonneratia apetala.</title>
        <authorList>
            <person name="Tuo L."/>
        </authorList>
    </citation>
    <scope>NUCLEOTIDE SEQUENCE [LARGE SCALE GENOMIC DNA]</scope>
    <source>
        <strain evidence="5 6">CCTCC AB 208254</strain>
    </source>
</reference>
<evidence type="ECO:0000256" key="1">
    <source>
        <dbReference type="ARBA" id="ARBA00004370"/>
    </source>
</evidence>
<comment type="caution">
    <text evidence="5">The sequence shown here is derived from an EMBL/GenBank/DDBJ whole genome shotgun (WGS) entry which is preliminary data.</text>
</comment>
<evidence type="ECO:0000256" key="3">
    <source>
        <dbReference type="SAM" id="Phobius"/>
    </source>
</evidence>
<dbReference type="PANTHER" id="PTHR11161">
    <property type="entry name" value="O-ACYLTRANSFERASE"/>
    <property type="match status" value="1"/>
</dbReference>
<protein>
    <submittedName>
        <fullName evidence="5">Acyltransferase</fullName>
    </submittedName>
</protein>
<dbReference type="InterPro" id="IPR002656">
    <property type="entry name" value="Acyl_transf_3_dom"/>
</dbReference>
<feature type="transmembrane region" description="Helical" evidence="3">
    <location>
        <begin position="309"/>
        <end position="327"/>
    </location>
</feature>
<accession>A0A4Y8M2M9</accession>
<evidence type="ECO:0000259" key="4">
    <source>
        <dbReference type="Pfam" id="PF01757"/>
    </source>
</evidence>
<evidence type="ECO:0000313" key="5">
    <source>
        <dbReference type="EMBL" id="TFE26255.1"/>
    </source>
</evidence>
<feature type="transmembrane region" description="Helical" evidence="3">
    <location>
        <begin position="339"/>
        <end position="359"/>
    </location>
</feature>
<organism evidence="5 6">
    <name type="scientific">Cohnella luojiensis</name>
    <dbReference type="NCBI Taxonomy" id="652876"/>
    <lineage>
        <taxon>Bacteria</taxon>
        <taxon>Bacillati</taxon>
        <taxon>Bacillota</taxon>
        <taxon>Bacilli</taxon>
        <taxon>Bacillales</taxon>
        <taxon>Paenibacillaceae</taxon>
        <taxon>Cohnella</taxon>
    </lineage>
</organism>
<feature type="transmembrane region" description="Helical" evidence="3">
    <location>
        <begin position="162"/>
        <end position="183"/>
    </location>
</feature>
<name>A0A4Y8M2M9_9BACL</name>
<dbReference type="Pfam" id="PF01757">
    <property type="entry name" value="Acyl_transf_3"/>
    <property type="match status" value="1"/>
</dbReference>
<sequence>MHDTRSLDGIRFLLAMWVSCGHFFIIVGGSNTIDIPILSKILANPIIAVDGFMMITGFLMAYHYFLREAKEPVNEFATGMKFVIRRLFRLYPVYLIAIICATLLVSQMYINREEILIYFTGDSLTIWGGESKHETPTPIGFVSHLLFAHGIIPGQDSTILSVAWSLSLEMQFYVLFPILFALLFYNKSKIMIFSVTVLAVIMSFVTLKFYTHWYDMPALLIFKFPLFLLGMLMAAACLNKMKWSYFYVAALLILPFESKMTIVAALAIMMFLFLDKLKGNLNPAVFRVISFFRSVLSGKAAKLGADISYSLYLFHMILMPFVIKFYINLGLSKYQTLSLSFVTFIVLSILISYVGYVAVEKPFINLGKKVVRRLDGSKPTLIPSAARSEVGS</sequence>
<evidence type="ECO:0000256" key="2">
    <source>
        <dbReference type="ARBA" id="ARBA00007400"/>
    </source>
</evidence>
<feature type="transmembrane region" description="Helical" evidence="3">
    <location>
        <begin position="216"/>
        <end position="238"/>
    </location>
</feature>
<keyword evidence="3" id="KW-1133">Transmembrane helix</keyword>
<dbReference type="GO" id="GO:0016747">
    <property type="term" value="F:acyltransferase activity, transferring groups other than amino-acyl groups"/>
    <property type="evidence" value="ECO:0007669"/>
    <property type="project" value="InterPro"/>
</dbReference>
<keyword evidence="6" id="KW-1185">Reference proteome</keyword>
<dbReference type="InterPro" id="IPR052728">
    <property type="entry name" value="O2_lipid_transport_reg"/>
</dbReference>
<comment type="subcellular location">
    <subcellularLocation>
        <location evidence="1">Membrane</location>
    </subcellularLocation>
</comment>
<gene>
    <name evidence="5" type="ORF">E2980_11570</name>
</gene>
<comment type="similarity">
    <text evidence="2">Belongs to the acyltransferase 3 family.</text>
</comment>
<keyword evidence="5" id="KW-0808">Transferase</keyword>
<proteinExistence type="inferred from homology"/>
<dbReference type="PANTHER" id="PTHR11161:SF0">
    <property type="entry name" value="O-ACYLTRANSFERASE LIKE PROTEIN"/>
    <property type="match status" value="1"/>
</dbReference>
<feature type="transmembrane region" description="Helical" evidence="3">
    <location>
        <begin position="87"/>
        <end position="110"/>
    </location>
</feature>
<feature type="domain" description="Acyltransferase 3" evidence="4">
    <location>
        <begin position="6"/>
        <end position="356"/>
    </location>
</feature>
<feature type="transmembrane region" description="Helical" evidence="3">
    <location>
        <begin position="45"/>
        <end position="66"/>
    </location>
</feature>
<keyword evidence="3" id="KW-0472">Membrane</keyword>
<dbReference type="EMBL" id="SOMN01000014">
    <property type="protein sequence ID" value="TFE26255.1"/>
    <property type="molecule type" value="Genomic_DNA"/>
</dbReference>
<evidence type="ECO:0000313" key="6">
    <source>
        <dbReference type="Proteomes" id="UP000297900"/>
    </source>
</evidence>
<dbReference type="Proteomes" id="UP000297900">
    <property type="component" value="Unassembled WGS sequence"/>
</dbReference>
<feature type="transmembrane region" description="Helical" evidence="3">
    <location>
        <begin position="12"/>
        <end position="33"/>
    </location>
</feature>
<keyword evidence="3" id="KW-0812">Transmembrane</keyword>
<dbReference type="RefSeq" id="WP_135152347.1">
    <property type="nucleotide sequence ID" value="NZ_SOMN01000014.1"/>
</dbReference>
<keyword evidence="5" id="KW-0012">Acyltransferase</keyword>